<feature type="compositionally biased region" description="Polar residues" evidence="8">
    <location>
        <begin position="560"/>
        <end position="570"/>
    </location>
</feature>
<feature type="region of interest" description="Disordered" evidence="8">
    <location>
        <begin position="551"/>
        <end position="578"/>
    </location>
</feature>
<feature type="zinc finger region" description="C3H1-type" evidence="7">
    <location>
        <begin position="199"/>
        <end position="226"/>
    </location>
</feature>
<evidence type="ECO:0000256" key="2">
    <source>
        <dbReference type="ARBA" id="ARBA00022771"/>
    </source>
</evidence>
<keyword evidence="5" id="KW-0238">DNA-binding</keyword>
<dbReference type="InParanoid" id="A0A6I9SJI3"/>
<dbReference type="InterPro" id="IPR035979">
    <property type="entry name" value="RBD_domain_sf"/>
</dbReference>
<evidence type="ECO:0000256" key="4">
    <source>
        <dbReference type="ARBA" id="ARBA00022884"/>
    </source>
</evidence>
<gene>
    <name evidence="13" type="primary">LOC105061493</name>
</gene>
<dbReference type="PANTHER" id="PTHR24009">
    <property type="entry name" value="RNA-BINDING (RRM/RBD/RNP MOTIFS)"/>
    <property type="match status" value="1"/>
</dbReference>
<dbReference type="KEGG" id="egu:105061493"/>
<evidence type="ECO:0000256" key="5">
    <source>
        <dbReference type="ARBA" id="ARBA00023125"/>
    </source>
</evidence>
<dbReference type="GeneID" id="105061493"/>
<dbReference type="Pfam" id="PF23182">
    <property type="entry name" value="PABC_AtC3H46"/>
    <property type="match status" value="1"/>
</dbReference>
<keyword evidence="1 7" id="KW-0479">Metal-binding</keyword>
<evidence type="ECO:0000259" key="10">
    <source>
        <dbReference type="PROSITE" id="PS50103"/>
    </source>
</evidence>
<reference evidence="13" key="1">
    <citation type="submission" date="2025-08" db="UniProtKB">
        <authorList>
            <consortium name="RefSeq"/>
        </authorList>
    </citation>
    <scope>IDENTIFICATION</scope>
</reference>
<keyword evidence="3 7" id="KW-0862">Zinc</keyword>
<dbReference type="OrthoDB" id="1914176at2759"/>
<dbReference type="SMART" id="SM00356">
    <property type="entry name" value="ZnF_C3H1"/>
    <property type="match status" value="1"/>
</dbReference>
<evidence type="ECO:0000259" key="11">
    <source>
        <dbReference type="PROSITE" id="PS51644"/>
    </source>
</evidence>
<dbReference type="SMART" id="SM00360">
    <property type="entry name" value="RRM"/>
    <property type="match status" value="1"/>
</dbReference>
<feature type="domain" description="HTH OST-type" evidence="11">
    <location>
        <begin position="253"/>
        <end position="336"/>
    </location>
</feature>
<dbReference type="InterPro" id="IPR000504">
    <property type="entry name" value="RRM_dom"/>
</dbReference>
<organism evidence="12 13">
    <name type="scientific">Elaeis guineensis var. tenera</name>
    <name type="common">Oil palm</name>
    <dbReference type="NCBI Taxonomy" id="51953"/>
    <lineage>
        <taxon>Eukaryota</taxon>
        <taxon>Viridiplantae</taxon>
        <taxon>Streptophyta</taxon>
        <taxon>Embryophyta</taxon>
        <taxon>Tracheophyta</taxon>
        <taxon>Spermatophyta</taxon>
        <taxon>Magnoliopsida</taxon>
        <taxon>Liliopsida</taxon>
        <taxon>Arecaceae</taxon>
        <taxon>Arecoideae</taxon>
        <taxon>Cocoseae</taxon>
        <taxon>Elaeidinae</taxon>
        <taxon>Elaeis</taxon>
    </lineage>
</organism>
<keyword evidence="2 7" id="KW-0863">Zinc-finger</keyword>
<dbReference type="InterPro" id="IPR025605">
    <property type="entry name" value="OST-HTH/LOTUS_dom"/>
</dbReference>
<dbReference type="SUPFAM" id="SSF54928">
    <property type="entry name" value="RNA-binding domain, RBD"/>
    <property type="match status" value="1"/>
</dbReference>
<evidence type="ECO:0000256" key="7">
    <source>
        <dbReference type="PROSITE-ProRule" id="PRU00723"/>
    </source>
</evidence>
<dbReference type="InterPro" id="IPR034365">
    <property type="entry name" value="AtC3H46-like_RRM"/>
</dbReference>
<dbReference type="Pfam" id="PF00076">
    <property type="entry name" value="RRM_1"/>
    <property type="match status" value="1"/>
</dbReference>
<evidence type="ECO:0000256" key="8">
    <source>
        <dbReference type="SAM" id="MobiDB-lite"/>
    </source>
</evidence>
<dbReference type="InterPro" id="IPR000571">
    <property type="entry name" value="Znf_CCCH"/>
</dbReference>
<dbReference type="SUPFAM" id="SSF90229">
    <property type="entry name" value="CCCH zinc finger"/>
    <property type="match status" value="1"/>
</dbReference>
<dbReference type="GO" id="GO:0003723">
    <property type="term" value="F:RNA binding"/>
    <property type="evidence" value="ECO:0007669"/>
    <property type="project" value="UniProtKB-UniRule"/>
</dbReference>
<evidence type="ECO:0000256" key="3">
    <source>
        <dbReference type="ARBA" id="ARBA00022833"/>
    </source>
</evidence>
<name>A0A6I9SJI3_ELAGV</name>
<evidence type="ECO:0000313" key="13">
    <source>
        <dbReference type="RefSeq" id="XP_010943856.1"/>
    </source>
</evidence>
<dbReference type="PROSITE" id="PS50103">
    <property type="entry name" value="ZF_C3H1"/>
    <property type="match status" value="1"/>
</dbReference>
<keyword evidence="4 6" id="KW-0694">RNA-binding</keyword>
<dbReference type="PROSITE" id="PS51644">
    <property type="entry name" value="HTH_OST"/>
    <property type="match status" value="1"/>
</dbReference>
<dbReference type="InterPro" id="IPR036855">
    <property type="entry name" value="Znf_CCCH_sf"/>
</dbReference>
<dbReference type="RefSeq" id="XP_010943856.1">
    <property type="nucleotide sequence ID" value="XM_010945554.3"/>
</dbReference>
<dbReference type="FunFam" id="3.30.70.330:FF:000678">
    <property type="entry name" value="zinc finger CCCH domain-containing protein 53-like isoform X2"/>
    <property type="match status" value="1"/>
</dbReference>
<dbReference type="Proteomes" id="UP000504607">
    <property type="component" value="Unplaced"/>
</dbReference>
<dbReference type="CDD" id="cd12458">
    <property type="entry name" value="RRM_AtC3H46_like"/>
    <property type="match status" value="1"/>
</dbReference>
<dbReference type="AlphaFoldDB" id="A0A6I9SJI3"/>
<dbReference type="Pfam" id="PF12872">
    <property type="entry name" value="OST-HTH"/>
    <property type="match status" value="1"/>
</dbReference>
<feature type="domain" description="C3H1-type" evidence="10">
    <location>
        <begin position="199"/>
        <end position="226"/>
    </location>
</feature>
<feature type="domain" description="RRM" evidence="9">
    <location>
        <begin position="359"/>
        <end position="434"/>
    </location>
</feature>
<proteinExistence type="predicted"/>
<dbReference type="GO" id="GO:0003677">
    <property type="term" value="F:DNA binding"/>
    <property type="evidence" value="ECO:0007669"/>
    <property type="project" value="UniProtKB-KW"/>
</dbReference>
<dbReference type="FunCoup" id="A0A6I9SJI3">
    <property type="interactions" value="1753"/>
</dbReference>
<evidence type="ECO:0000256" key="1">
    <source>
        <dbReference type="ARBA" id="ARBA00022723"/>
    </source>
</evidence>
<evidence type="ECO:0000313" key="12">
    <source>
        <dbReference type="Proteomes" id="UP000504607"/>
    </source>
</evidence>
<dbReference type="PANTHER" id="PTHR24009:SF0">
    <property type="entry name" value="ZINC FINGER CCCH DOMAIN-CONTAINING PROTEIN 18"/>
    <property type="match status" value="1"/>
</dbReference>
<evidence type="ECO:0000256" key="6">
    <source>
        <dbReference type="PROSITE-ProRule" id="PRU00176"/>
    </source>
</evidence>
<dbReference type="InterPro" id="IPR056276">
    <property type="entry name" value="AtC3H46-like_PABC-like"/>
</dbReference>
<dbReference type="InterPro" id="IPR012677">
    <property type="entry name" value="Nucleotide-bd_a/b_plait_sf"/>
</dbReference>
<dbReference type="PROSITE" id="PS50102">
    <property type="entry name" value="RRM"/>
    <property type="match status" value="1"/>
</dbReference>
<evidence type="ECO:0000259" key="9">
    <source>
        <dbReference type="PROSITE" id="PS50102"/>
    </source>
</evidence>
<accession>A0A6I9SJI3</accession>
<dbReference type="GO" id="GO:0008270">
    <property type="term" value="F:zinc ion binding"/>
    <property type="evidence" value="ECO:0007669"/>
    <property type="project" value="UniProtKB-KW"/>
</dbReference>
<protein>
    <submittedName>
        <fullName evidence="13">Zinc finger CCCH domain-containing protein 18 isoform X1</fullName>
    </submittedName>
</protein>
<dbReference type="Gene3D" id="3.30.70.330">
    <property type="match status" value="1"/>
</dbReference>
<sequence>MLAMGRGEAKCCDMDFSELTKIISSRIQKLEPDNAIKIMGCILLKEPGEQEMVQLAIGHENILLSKINDAKAMLRMLSPKNSALAQIQSIPDISHQPGSYPPSGSCPFSSPASFHVPAPYWDPQLASDQHYPMHNLNFCPPTYTDSVGDEYSLHNKPQFLGMDEQLDTVNPTGSYYHADAALGGGMTGRTSRRSQSLSELPIRPCHYYIKGFCKHGVNCRYPHSLSYLDGYAQLFGPGMNELPNEDHGFTAGTLEKLEMEIIELLRSKRGSPVSIASLPMLYYEKYGRNLRAEGYLTESQWHGKAGFSLTKLLARLKNSIQLIDRPHGQHSVVLAEDAHRYIVCRNERSDPGVTAASSHQIYLTFPAESTFTEEDVANYFRIFGPVRDVRIPSQEKQMFGFVSFHYAQTVNDILMKQNPHFICNSRVLVKPYREKSRNIDRTYMEKIKPKTYHRSQYLKMDPNLHAVPRESDSSRMLKSKLIEQEMIFELERKCLFELNLASKPLTWQPYFSYDMEGFKVTEELCADCSDSNEFPLIDHFSHTLDALNNVSTSDDKARQTSDSYSDQESGQIELPESPFSCPPVGSSISAVI</sequence>
<keyword evidence="12" id="KW-1185">Reference proteome</keyword>